<feature type="compositionally biased region" description="Basic and acidic residues" evidence="13">
    <location>
        <begin position="974"/>
        <end position="986"/>
    </location>
</feature>
<feature type="domain" description="RRM" evidence="15">
    <location>
        <begin position="120"/>
        <end position="209"/>
    </location>
</feature>
<evidence type="ECO:0000259" key="15">
    <source>
        <dbReference type="PROSITE" id="PS50102"/>
    </source>
</evidence>
<feature type="compositionally biased region" description="Low complexity" evidence="13">
    <location>
        <begin position="1102"/>
        <end position="1113"/>
    </location>
</feature>
<comment type="subcellular location">
    <subcellularLocation>
        <location evidence="1">Nucleus</location>
    </subcellularLocation>
</comment>
<feature type="compositionally biased region" description="Low complexity" evidence="13">
    <location>
        <begin position="318"/>
        <end position="332"/>
    </location>
</feature>
<dbReference type="GO" id="GO:0010557">
    <property type="term" value="P:positive regulation of macromolecule biosynthetic process"/>
    <property type="evidence" value="ECO:0007669"/>
    <property type="project" value="UniProtKB-ARBA"/>
</dbReference>
<feature type="compositionally biased region" description="Polar residues" evidence="13">
    <location>
        <begin position="992"/>
        <end position="1002"/>
    </location>
</feature>
<sequence>MAPTVQQDTFIDDSDDYCPLCVEEFDLSDKHFKPCPCGYQICQFCYNNIRKNLNGLCPACRREYTDATMEFKQVSQEEYRAEQQKQSRKKQEQKQKELQKRELEQTTRKHLSGLRVVQKNLVYVTGLNPRIKEEDLLQTLRGDQFFGQYGKIHKIVVNKRTADKAPTERSAGMGVYVTFTRKEDAEKCIAAVDGSQNGDRILRATYGTTKYCSAYLRNEHCPNKNCMFLHEQGEEVDSFTRQDLSSFNVQSSQRAGPSSQTSQSSQNTAPSHQPHPPAPPAQSTPTLPVRVPAYQNHPSIKPSRSPAVQDHGSPPPSESSALPSSASWAARSTGTPVNNQSSNVPEEKPTKGTILRTHPPEKRATPEPRRVAKESAKERPASRVSAIGSASLDGAESSDAAAGRPKSKAESAEPKPPQSRAASPPANIPAPPANPPAPPANPVELMLAECVKRISSSKFRFCFDKSMLSEEDYEEIQQMPPLIDKYGGAKRRERLAKEREREVEEERIRSQAQVQQVQHVSPLPMHQQVPVQQQQQQQPLPPISQQVQSRQAANQMFTVQTPQSQVQGPRTQTPGSALSQQHQNILSASQGLMQQTQLGQTLPQHHTQQHTRSSSRYNFDGIKAPPQQINHQQLLQQQQHLPGQGLLSNQIYGLNGSNANVQGPPPGLKSAQTPPNLMLYGHPAFGLGGGGMGSSNQQIGHMPGHAKSESQDLMQMMRSGAGKHADPAILQSRLGPQQHPLQHQLGLVGHNQQVEPVDEIIPSAEEFETIDKLVEDRTELVPATPPPPPVASTSSVPPPSVRPQDVPVLPATPLLDYATVGRAKSPLVKAATPVTPKVQPAVSEPKSKKKKEDKPQAPPTMAAVAKAPPPPPPAPGKTTSKEPVGKKAKPPTLPPLAAVVAAATAEHSPTSARSPAAASPKILKLAAINQSSDAGPSSAASSVPPTPQLATAAPVQTSRARTMRIVSSTPSVENKAKAEKDKDSKPQDGPAITNTATRQVTRPATPASELISDTASTTSSKRGSISSPMVRSDSIASSTLAIAGKAKSKSALKKERQALAKKEEKERERERERENIPTPSPNVEEHAPVVARARKKEKKGKAAAAGKTVKTTALPASPGIPTPTGISPAATETEHRDDRSSRAGSVGVAAPSEAHHEQASADSGNNEAETEPNKPDLASTVNANDIIIALNESREIDFMDLELLKPVVGLQNRFEISAAEISEFGKRLSMVAASAGDVGDHQISVEITTNPAAISSAASNSQSNKAAAAATRLIVTPGGVMLKGLSAEQEAKFIRLEERASKTPTPFKSSDLAKATFPVAKKELATTLAETLASKAAGLADLSLEDTLAYLNQLNQFLEFSPETAAAAAAAASQLAQAHTQFTAGRFQPAPIQQGPIPSSSKTLPNPTSKKSGKTPPSTAAGPPPAPINPASVASAAVAAAAGSLEQMLMVGFQSAFNSKPMTESSMTVEEAEKLLVMSRKETEAYEKKLNNLVKRNKRLIFGALGLQV</sequence>
<dbReference type="RefSeq" id="XP_067494158.1">
    <property type="nucleotide sequence ID" value="XM_067631631.1"/>
</dbReference>
<evidence type="ECO:0000256" key="13">
    <source>
        <dbReference type="SAM" id="MobiDB-lite"/>
    </source>
</evidence>
<name>A0A437ABH4_ARTFL</name>
<dbReference type="GO" id="GO:0061630">
    <property type="term" value="F:ubiquitin protein ligase activity"/>
    <property type="evidence" value="ECO:0007669"/>
    <property type="project" value="UniProtKB-ARBA"/>
</dbReference>
<dbReference type="GO" id="GO:0051254">
    <property type="term" value="P:positive regulation of RNA metabolic process"/>
    <property type="evidence" value="ECO:0007669"/>
    <property type="project" value="UniProtKB-ARBA"/>
</dbReference>
<dbReference type="InterPro" id="IPR039780">
    <property type="entry name" value="Mot2"/>
</dbReference>
<dbReference type="STRING" id="97331.A0A437ABH4"/>
<feature type="region of interest" description="Disordered" evidence="13">
    <location>
        <begin position="80"/>
        <end position="104"/>
    </location>
</feature>
<evidence type="ECO:0000313" key="17">
    <source>
        <dbReference type="EMBL" id="RVD88614.1"/>
    </source>
</evidence>
<evidence type="ECO:0000313" key="18">
    <source>
        <dbReference type="Proteomes" id="UP000283090"/>
    </source>
</evidence>
<reference evidence="17 18" key="1">
    <citation type="submission" date="2019-01" db="EMBL/GenBank/DDBJ databases">
        <title>Intercellular communication is required for trap formation in the nematode-trapping fungus Duddingtonia flagrans.</title>
        <authorList>
            <person name="Youssar L."/>
            <person name="Wernet V."/>
            <person name="Hensel N."/>
            <person name="Hildebrandt H.-G."/>
            <person name="Fischer R."/>
        </authorList>
    </citation>
    <scope>NUCLEOTIDE SEQUENCE [LARGE SCALE GENOMIC DNA]</scope>
    <source>
        <strain evidence="17 18">CBS H-5679</strain>
    </source>
</reference>
<dbReference type="OrthoDB" id="1923159at2759"/>
<feature type="compositionally biased region" description="Pro residues" evidence="13">
    <location>
        <begin position="273"/>
        <end position="282"/>
    </location>
</feature>
<dbReference type="GO" id="GO:0030015">
    <property type="term" value="C:CCR4-NOT core complex"/>
    <property type="evidence" value="ECO:0007669"/>
    <property type="project" value="UniProtKB-ARBA"/>
</dbReference>
<dbReference type="InterPro" id="IPR035979">
    <property type="entry name" value="RBD_domain_sf"/>
</dbReference>
<evidence type="ECO:0000256" key="9">
    <source>
        <dbReference type="ARBA" id="ARBA00023163"/>
    </source>
</evidence>
<dbReference type="InterPro" id="IPR000571">
    <property type="entry name" value="Znf_CCCH"/>
</dbReference>
<evidence type="ECO:0000256" key="10">
    <source>
        <dbReference type="ARBA" id="ARBA00023242"/>
    </source>
</evidence>
<feature type="domain" description="C3H1-type" evidence="16">
    <location>
        <begin position="206"/>
        <end position="233"/>
    </location>
</feature>
<dbReference type="InterPro" id="IPR039515">
    <property type="entry name" value="NOT4_mRING-HC-C4C4"/>
</dbReference>
<dbReference type="InterPro" id="IPR001841">
    <property type="entry name" value="Znf_RING"/>
</dbReference>
<feature type="region of interest" description="Disordered" evidence="13">
    <location>
        <begin position="1388"/>
        <end position="1427"/>
    </location>
</feature>
<feature type="compositionally biased region" description="Polar residues" evidence="13">
    <location>
        <begin position="248"/>
        <end position="257"/>
    </location>
</feature>
<dbReference type="GO" id="GO:0016567">
    <property type="term" value="P:protein ubiquitination"/>
    <property type="evidence" value="ECO:0007669"/>
    <property type="project" value="TreeGrafter"/>
</dbReference>
<feature type="compositionally biased region" description="Low complexity" evidence="13">
    <location>
        <begin position="258"/>
        <end position="272"/>
    </location>
</feature>
<feature type="compositionally biased region" description="Basic and acidic residues" evidence="13">
    <location>
        <begin position="500"/>
        <end position="509"/>
    </location>
</feature>
<keyword evidence="7" id="KW-0805">Transcription regulation</keyword>
<evidence type="ECO:0000256" key="12">
    <source>
        <dbReference type="PROSITE-ProRule" id="PRU00723"/>
    </source>
</evidence>
<dbReference type="FunFam" id="3.30.40.10:FF:000006">
    <property type="entry name" value="CCR4-NOT transcription complex subunit 4"/>
    <property type="match status" value="1"/>
</dbReference>
<keyword evidence="8" id="KW-0175">Coiled coil</keyword>
<feature type="compositionally biased region" description="Basic and acidic residues" evidence="13">
    <location>
        <begin position="358"/>
        <end position="381"/>
    </location>
</feature>
<protein>
    <recommendedName>
        <fullName evidence="19">RING-type domain-containing protein</fullName>
    </recommendedName>
</protein>
<feature type="compositionally biased region" description="Low complexity" evidence="13">
    <location>
        <begin position="527"/>
        <end position="548"/>
    </location>
</feature>
<feature type="zinc finger region" description="C3H1-type" evidence="12">
    <location>
        <begin position="206"/>
        <end position="233"/>
    </location>
</feature>
<dbReference type="SUPFAM" id="SSF54928">
    <property type="entry name" value="RNA-binding domain, RBD"/>
    <property type="match status" value="1"/>
</dbReference>
<dbReference type="EMBL" id="SAEB01000003">
    <property type="protein sequence ID" value="RVD88614.1"/>
    <property type="molecule type" value="Genomic_DNA"/>
</dbReference>
<evidence type="ECO:0000256" key="4">
    <source>
        <dbReference type="ARBA" id="ARBA00022771"/>
    </source>
</evidence>
<keyword evidence="9" id="KW-0804">Transcription</keyword>
<feature type="compositionally biased region" description="Polar residues" evidence="13">
    <location>
        <begin position="333"/>
        <end position="344"/>
    </location>
</feature>
<feature type="compositionally biased region" description="Pro residues" evidence="13">
    <location>
        <begin position="426"/>
        <end position="441"/>
    </location>
</feature>
<dbReference type="Gene3D" id="3.30.70.330">
    <property type="match status" value="1"/>
</dbReference>
<feature type="compositionally biased region" description="Pro residues" evidence="13">
    <location>
        <begin position="783"/>
        <end position="801"/>
    </location>
</feature>
<dbReference type="InterPro" id="IPR003954">
    <property type="entry name" value="RRM_euk-type"/>
</dbReference>
<dbReference type="PANTHER" id="PTHR12603">
    <property type="entry name" value="CCR4-NOT TRANSCRIPTION COMPLEX RELATED"/>
    <property type="match status" value="1"/>
</dbReference>
<dbReference type="GO" id="GO:0000956">
    <property type="term" value="P:nuclear-transcribed mRNA catabolic process"/>
    <property type="evidence" value="ECO:0007669"/>
    <property type="project" value="UniProtKB-ARBA"/>
</dbReference>
<evidence type="ECO:0000256" key="8">
    <source>
        <dbReference type="ARBA" id="ARBA00023054"/>
    </source>
</evidence>
<feature type="domain" description="RING-type" evidence="14">
    <location>
        <begin position="18"/>
        <end position="61"/>
    </location>
</feature>
<dbReference type="PROSITE" id="PS50102">
    <property type="entry name" value="RRM"/>
    <property type="match status" value="1"/>
</dbReference>
<dbReference type="InterPro" id="IPR034261">
    <property type="entry name" value="CNOT4_RRM"/>
</dbReference>
<dbReference type="Proteomes" id="UP000283090">
    <property type="component" value="Unassembled WGS sequence"/>
</dbReference>
<feature type="compositionally biased region" description="Polar residues" evidence="13">
    <location>
        <begin position="549"/>
        <end position="581"/>
    </location>
</feature>
<keyword evidence="6 11" id="KW-0694">RNA-binding</keyword>
<accession>A0A437ABH4</accession>
<evidence type="ECO:0000256" key="2">
    <source>
        <dbReference type="ARBA" id="ARBA00022491"/>
    </source>
</evidence>
<dbReference type="InterPro" id="IPR012677">
    <property type="entry name" value="Nucleotide-bd_a/b_plait_sf"/>
</dbReference>
<dbReference type="PROSITE" id="PS50103">
    <property type="entry name" value="ZF_C3H1"/>
    <property type="match status" value="1"/>
</dbReference>
<dbReference type="SUPFAM" id="SSF57850">
    <property type="entry name" value="RING/U-box"/>
    <property type="match status" value="1"/>
</dbReference>
<feature type="compositionally biased region" description="Basic residues" evidence="13">
    <location>
        <begin position="1092"/>
        <end position="1101"/>
    </location>
</feature>
<keyword evidence="5 12" id="KW-0862">Zinc</keyword>
<dbReference type="CDD" id="cd16618">
    <property type="entry name" value="mRING-HC-C4C4_CNOT4"/>
    <property type="match status" value="1"/>
</dbReference>
<feature type="region of interest" description="Disordered" evidence="13">
    <location>
        <begin position="831"/>
        <end position="1178"/>
    </location>
</feature>
<feature type="region of interest" description="Disordered" evidence="13">
    <location>
        <begin position="599"/>
        <end position="620"/>
    </location>
</feature>
<proteinExistence type="predicted"/>
<dbReference type="InterPro" id="IPR000504">
    <property type="entry name" value="RRM_dom"/>
</dbReference>
<dbReference type="GO" id="GO:0005634">
    <property type="term" value="C:nucleus"/>
    <property type="evidence" value="ECO:0007669"/>
    <property type="project" value="UniProtKB-SubCell"/>
</dbReference>
<feature type="region of interest" description="Disordered" evidence="13">
    <location>
        <begin position="525"/>
        <end position="581"/>
    </location>
</feature>
<evidence type="ECO:0000256" key="11">
    <source>
        <dbReference type="PROSITE-ProRule" id="PRU00176"/>
    </source>
</evidence>
<dbReference type="PROSITE" id="PS50089">
    <property type="entry name" value="ZF_RING_2"/>
    <property type="match status" value="1"/>
</dbReference>
<feature type="compositionally biased region" description="Basic and acidic residues" evidence="13">
    <location>
        <begin position="1052"/>
        <end position="1075"/>
    </location>
</feature>
<dbReference type="SMART" id="SM00360">
    <property type="entry name" value="RRM"/>
    <property type="match status" value="1"/>
</dbReference>
<organism evidence="17 18">
    <name type="scientific">Arthrobotrys flagrans</name>
    <name type="common">Nematode-trapping fungus</name>
    <name type="synonym">Trichothecium flagrans</name>
    <dbReference type="NCBI Taxonomy" id="97331"/>
    <lineage>
        <taxon>Eukaryota</taxon>
        <taxon>Fungi</taxon>
        <taxon>Dikarya</taxon>
        <taxon>Ascomycota</taxon>
        <taxon>Pezizomycotina</taxon>
        <taxon>Orbiliomycetes</taxon>
        <taxon>Orbiliales</taxon>
        <taxon>Orbiliaceae</taxon>
        <taxon>Arthrobotrys</taxon>
    </lineage>
</organism>
<gene>
    <name evidence="17" type="ORF">DFL_002792</name>
</gene>
<comment type="caution">
    <text evidence="17">The sequence shown here is derived from an EMBL/GenBank/DDBJ whole genome shotgun (WGS) entry which is preliminary data.</text>
</comment>
<feature type="compositionally biased region" description="Low complexity" evidence="13">
    <location>
        <begin position="1016"/>
        <end position="1027"/>
    </location>
</feature>
<dbReference type="Pfam" id="PF00076">
    <property type="entry name" value="RRM_1"/>
    <property type="match status" value="1"/>
</dbReference>
<evidence type="ECO:0000256" key="7">
    <source>
        <dbReference type="ARBA" id="ARBA00023015"/>
    </source>
</evidence>
<dbReference type="SMART" id="SM00361">
    <property type="entry name" value="RRM_1"/>
    <property type="match status" value="1"/>
</dbReference>
<evidence type="ECO:0000256" key="1">
    <source>
        <dbReference type="ARBA" id="ARBA00004123"/>
    </source>
</evidence>
<dbReference type="Pfam" id="PF14570">
    <property type="entry name" value="zf-RING_4"/>
    <property type="match status" value="1"/>
</dbReference>
<feature type="compositionally biased region" description="Basic and acidic residues" evidence="13">
    <location>
        <begin position="1132"/>
        <end position="1141"/>
    </location>
</feature>
<dbReference type="VEuPathDB" id="FungiDB:DFL_002792"/>
<feature type="compositionally biased region" description="Polar residues" evidence="13">
    <location>
        <begin position="954"/>
        <end position="972"/>
    </location>
</feature>
<feature type="region of interest" description="Disordered" evidence="13">
    <location>
        <begin position="500"/>
        <end position="519"/>
    </location>
</feature>
<evidence type="ECO:0000259" key="14">
    <source>
        <dbReference type="PROSITE" id="PS50089"/>
    </source>
</evidence>
<feature type="compositionally biased region" description="Low complexity" evidence="13">
    <location>
        <begin position="895"/>
        <end position="920"/>
    </location>
</feature>
<dbReference type="GO" id="GO:0008270">
    <property type="term" value="F:zinc ion binding"/>
    <property type="evidence" value="ECO:0007669"/>
    <property type="project" value="UniProtKB-KW"/>
</dbReference>
<feature type="region of interest" description="Disordered" evidence="13">
    <location>
        <begin position="248"/>
        <end position="442"/>
    </location>
</feature>
<evidence type="ECO:0000256" key="6">
    <source>
        <dbReference type="ARBA" id="ARBA00022884"/>
    </source>
</evidence>
<keyword evidence="3 12" id="KW-0479">Metal-binding</keyword>
<dbReference type="GeneID" id="93585103"/>
<dbReference type="Gene3D" id="3.30.40.10">
    <property type="entry name" value="Zinc/RING finger domain, C3HC4 (zinc finger)"/>
    <property type="match status" value="1"/>
</dbReference>
<evidence type="ECO:0008006" key="19">
    <source>
        <dbReference type="Google" id="ProtNLM"/>
    </source>
</evidence>
<keyword evidence="10" id="KW-0539">Nucleus</keyword>
<dbReference type="InterPro" id="IPR013083">
    <property type="entry name" value="Znf_RING/FYVE/PHD"/>
</dbReference>
<evidence type="ECO:0000259" key="16">
    <source>
        <dbReference type="PROSITE" id="PS50103"/>
    </source>
</evidence>
<evidence type="ECO:0000256" key="3">
    <source>
        <dbReference type="ARBA" id="ARBA00022723"/>
    </source>
</evidence>
<dbReference type="PANTHER" id="PTHR12603:SF0">
    <property type="entry name" value="CCR4-NOT TRANSCRIPTION COMPLEX SUBUNIT 4"/>
    <property type="match status" value="1"/>
</dbReference>
<dbReference type="GO" id="GO:0003723">
    <property type="term" value="F:RNA binding"/>
    <property type="evidence" value="ECO:0007669"/>
    <property type="project" value="UniProtKB-UniRule"/>
</dbReference>
<evidence type="ECO:0000256" key="5">
    <source>
        <dbReference type="ARBA" id="ARBA00022833"/>
    </source>
</evidence>
<keyword evidence="2" id="KW-0678">Repressor</keyword>
<keyword evidence="18" id="KW-1185">Reference proteome</keyword>
<feature type="region of interest" description="Disordered" evidence="13">
    <location>
        <begin position="779"/>
        <end position="807"/>
    </location>
</feature>
<keyword evidence="4 12" id="KW-0863">Zinc-finger</keyword>
<dbReference type="FunFam" id="3.30.70.330:FF:000257">
    <property type="entry name" value="CCR4-NOT core complex subunit Not4"/>
    <property type="match status" value="1"/>
</dbReference>
<feature type="compositionally biased region" description="Low complexity" evidence="13">
    <location>
        <begin position="931"/>
        <end position="943"/>
    </location>
</feature>
<dbReference type="CDD" id="cd12438">
    <property type="entry name" value="RRM_CNOT4"/>
    <property type="match status" value="1"/>
</dbReference>
<feature type="compositionally biased region" description="Polar residues" evidence="13">
    <location>
        <begin position="1396"/>
        <end position="1410"/>
    </location>
</feature>